<proteinExistence type="predicted"/>
<accession>A0A5E3ZUP2</accession>
<sequence length="523" mass="57950">MRAVLLSASDTDGLAAAQSDRPWVWRNPSGVAAEEHARFLVEGLAAHQWDAQLVTDVIHRYCAAFDGVTEAIDTPRLQQVLTFLCEIVVPRLFQTGQEIPQVLAALDGAAVPPGPSGSPLRGLVSVLPTGRNFYALDPRAIPSELAWETGQDLERTLLDRYCADHGQYPESVGISLWATSAMRTSGDDIAEVLSLLGIRPVWDAQSRRITRLEIIPLSELGRPRIDVTLRISGFFRDAFPAAIALMDDAVRLVANLPEDAADNYVRAHALLDEPEGSSGKNWRHATTRIFGSRPGTYGAGVIQLMESGQWETTTDIAEVYTTWGGYAYGRNMAGVEARAAMRRNFARITVTTKNVDSREHDIFDSDDYFQFHGGMVATVEALRSHKPDSYIGDSTRPSAVRHRSLSQEATRVVRARVLHPRWLAGMRKHGYKGAFEIAATVDYLFGYDATTGVLEDWMYSAVADSYVLDTENRTFLEEANPWALHGICERLMEAVQRGLWENPDPQMVNQLTDLLLDTEGSME</sequence>
<dbReference type="PANTHER" id="PTHR44119">
    <property type="entry name" value="MAGNESIUM-CHELATASE SUBUNIT CHLH, CHLOROPLASTIC"/>
    <property type="match status" value="1"/>
</dbReference>
<reference evidence="2 3" key="1">
    <citation type="submission" date="2019-04" db="EMBL/GenBank/DDBJ databases">
        <authorList>
            <person name="Seth-Smith MB H."/>
            <person name="Seth-Smith H."/>
        </authorList>
    </citation>
    <scope>NUCLEOTIDE SEQUENCE [LARGE SCALE GENOMIC DNA]</scope>
    <source>
        <strain evidence="2">USB-603019</strain>
    </source>
</reference>
<dbReference type="InterPro" id="IPR003672">
    <property type="entry name" value="CobN/Mg_chltase"/>
</dbReference>
<dbReference type="OrthoDB" id="9757976at2"/>
<dbReference type="Proteomes" id="UP000324288">
    <property type="component" value="Chromosome"/>
</dbReference>
<dbReference type="EMBL" id="LR584267">
    <property type="protein sequence ID" value="VHN99426.1"/>
    <property type="molecule type" value="Genomic_DNA"/>
</dbReference>
<dbReference type="AlphaFoldDB" id="A0A5E3ZUP2"/>
<keyword evidence="3" id="KW-1185">Reference proteome</keyword>
<feature type="domain" description="CobN/magnesium chelatase" evidence="1">
    <location>
        <begin position="35"/>
        <end position="506"/>
    </location>
</feature>
<gene>
    <name evidence="2" type="primary">cobN</name>
    <name evidence="2" type="ORF">LC603019_00016</name>
</gene>
<organism evidence="2 3">
    <name type="scientific">Lawsonella clevelandensis</name>
    <dbReference type="NCBI Taxonomy" id="1528099"/>
    <lineage>
        <taxon>Bacteria</taxon>
        <taxon>Bacillati</taxon>
        <taxon>Actinomycetota</taxon>
        <taxon>Actinomycetes</taxon>
        <taxon>Mycobacteriales</taxon>
        <taxon>Lawsonellaceae</taxon>
        <taxon>Lawsonella</taxon>
    </lineage>
</organism>
<protein>
    <submittedName>
        <fullName evidence="2">Aerobic cobaltochelatase subunit CobN</fullName>
    </submittedName>
</protein>
<evidence type="ECO:0000313" key="2">
    <source>
        <dbReference type="EMBL" id="VHN99426.1"/>
    </source>
</evidence>
<name>A0A5E3ZUP2_9ACTN</name>
<evidence type="ECO:0000313" key="3">
    <source>
        <dbReference type="Proteomes" id="UP000324288"/>
    </source>
</evidence>
<dbReference type="PANTHER" id="PTHR44119:SF4">
    <property type="entry name" value="AEROBIC COBALTOCHELATASE SUBUNIT COBN"/>
    <property type="match status" value="1"/>
</dbReference>
<evidence type="ECO:0000259" key="1">
    <source>
        <dbReference type="Pfam" id="PF02514"/>
    </source>
</evidence>
<dbReference type="Pfam" id="PF02514">
    <property type="entry name" value="CobN-Mg_chel"/>
    <property type="match status" value="1"/>
</dbReference>